<evidence type="ECO:0000259" key="2">
    <source>
        <dbReference type="Pfam" id="PF12704"/>
    </source>
</evidence>
<name>A0ABY5Y717_9FLAO</name>
<sequence length="348" mass="39373">MLKNYLKIAWRNLWKDKTFTSINMVGLTIAFGVAILLATASFYELSYEDFHENRENIYGVYIVQQTEKGSEAGVSQPTPFAEALKSEVPGIGKITRVLENDALVINGEKELMLKTNWVDQDYFSMFTFPLIEGNTDNALQDLNSVVLTRKAAEKLFGNTDVVGSDFNVLINGKVEPFTVGAVAEDIPTNTDMGFEIALRFENNPEYLDTKESWNAQYHSVYVELKDNVSAEQFEQNTHAFVNLHYEEVMENAKNSGASPNEEGLYREIKLLPLKDKHFTSFRKGYAEISRSVPYLIIGVAFLILFIAFVNYVNMSVAKSSQRLKEIGMRKTLGAEENIFSFNFGEKAF</sequence>
<dbReference type="PANTHER" id="PTHR30572">
    <property type="entry name" value="MEMBRANE COMPONENT OF TRANSPORTER-RELATED"/>
    <property type="match status" value="1"/>
</dbReference>
<dbReference type="Pfam" id="PF12704">
    <property type="entry name" value="MacB_PCD"/>
    <property type="match status" value="1"/>
</dbReference>
<organism evidence="3 4">
    <name type="scientific">Maribacter litopenaei</name>
    <dbReference type="NCBI Taxonomy" id="2976127"/>
    <lineage>
        <taxon>Bacteria</taxon>
        <taxon>Pseudomonadati</taxon>
        <taxon>Bacteroidota</taxon>
        <taxon>Flavobacteriia</taxon>
        <taxon>Flavobacteriales</taxon>
        <taxon>Flavobacteriaceae</taxon>
        <taxon>Maribacter</taxon>
    </lineage>
</organism>
<dbReference type="RefSeq" id="WP_260572521.1">
    <property type="nucleotide sequence ID" value="NZ_CP104205.1"/>
</dbReference>
<dbReference type="Proteomes" id="UP001059209">
    <property type="component" value="Chromosome"/>
</dbReference>
<dbReference type="PANTHER" id="PTHR30572:SF18">
    <property type="entry name" value="ABC-TYPE MACROLIDE FAMILY EXPORT SYSTEM PERMEASE COMPONENT 2"/>
    <property type="match status" value="1"/>
</dbReference>
<evidence type="ECO:0000313" key="4">
    <source>
        <dbReference type="Proteomes" id="UP001059209"/>
    </source>
</evidence>
<keyword evidence="1" id="KW-1133">Transmembrane helix</keyword>
<accession>A0ABY5Y717</accession>
<keyword evidence="1" id="KW-0812">Transmembrane</keyword>
<feature type="domain" description="MacB-like periplasmic core" evidence="2">
    <location>
        <begin position="27"/>
        <end position="236"/>
    </location>
</feature>
<dbReference type="EMBL" id="CP104205">
    <property type="protein sequence ID" value="UWX54663.1"/>
    <property type="molecule type" value="Genomic_DNA"/>
</dbReference>
<dbReference type="InterPro" id="IPR050250">
    <property type="entry name" value="Macrolide_Exporter_MacB"/>
</dbReference>
<evidence type="ECO:0000256" key="1">
    <source>
        <dbReference type="SAM" id="Phobius"/>
    </source>
</evidence>
<feature type="transmembrane region" description="Helical" evidence="1">
    <location>
        <begin position="292"/>
        <end position="312"/>
    </location>
</feature>
<gene>
    <name evidence="3" type="ORF">NYZ99_17710</name>
</gene>
<proteinExistence type="predicted"/>
<protein>
    <submittedName>
        <fullName evidence="3">ABC transporter permease</fullName>
    </submittedName>
</protein>
<keyword evidence="1" id="KW-0472">Membrane</keyword>
<keyword evidence="4" id="KW-1185">Reference proteome</keyword>
<dbReference type="InterPro" id="IPR025857">
    <property type="entry name" value="MacB_PCD"/>
</dbReference>
<feature type="transmembrane region" description="Helical" evidence="1">
    <location>
        <begin position="21"/>
        <end position="43"/>
    </location>
</feature>
<evidence type="ECO:0000313" key="3">
    <source>
        <dbReference type="EMBL" id="UWX54663.1"/>
    </source>
</evidence>
<reference evidence="3" key="1">
    <citation type="submission" date="2022-09" db="EMBL/GenBank/DDBJ databases">
        <title>Maribacter litopenaei sp. nov., isolated from the intestinal tract of the Pacific White Shrimp, Litopenaeus vannamei.</title>
        <authorList>
            <person name="Kim S.Y."/>
            <person name="Hwang C.Y."/>
        </authorList>
    </citation>
    <scope>NUCLEOTIDE SEQUENCE</scope>
    <source>
        <strain evidence="3">HL-LV01</strain>
    </source>
</reference>